<dbReference type="Proteomes" id="UP000294829">
    <property type="component" value="Unassembled WGS sequence"/>
</dbReference>
<proteinExistence type="predicted"/>
<feature type="transmembrane region" description="Helical" evidence="1">
    <location>
        <begin position="333"/>
        <end position="353"/>
    </location>
</feature>
<accession>A0A4R5W0A2</accession>
<organism evidence="2 3">
    <name type="scientific">Sapientia aquatica</name>
    <dbReference type="NCBI Taxonomy" id="1549640"/>
    <lineage>
        <taxon>Bacteria</taxon>
        <taxon>Pseudomonadati</taxon>
        <taxon>Pseudomonadota</taxon>
        <taxon>Betaproteobacteria</taxon>
        <taxon>Burkholderiales</taxon>
        <taxon>Oxalobacteraceae</taxon>
        <taxon>Sapientia</taxon>
    </lineage>
</organism>
<dbReference type="EMBL" id="SMYL01000006">
    <property type="protein sequence ID" value="TDK65356.1"/>
    <property type="molecule type" value="Genomic_DNA"/>
</dbReference>
<evidence type="ECO:0008006" key="4">
    <source>
        <dbReference type="Google" id="ProtNLM"/>
    </source>
</evidence>
<feature type="transmembrane region" description="Helical" evidence="1">
    <location>
        <begin position="209"/>
        <end position="230"/>
    </location>
</feature>
<dbReference type="AlphaFoldDB" id="A0A4R5W0A2"/>
<name>A0A4R5W0A2_9BURK</name>
<dbReference type="OrthoDB" id="248356at2"/>
<feature type="transmembrane region" description="Helical" evidence="1">
    <location>
        <begin position="404"/>
        <end position="423"/>
    </location>
</feature>
<feature type="transmembrane region" description="Helical" evidence="1">
    <location>
        <begin position="301"/>
        <end position="321"/>
    </location>
</feature>
<evidence type="ECO:0000313" key="2">
    <source>
        <dbReference type="EMBL" id="TDK65356.1"/>
    </source>
</evidence>
<dbReference type="RefSeq" id="WP_133329239.1">
    <property type="nucleotide sequence ID" value="NZ_SMYL01000006.1"/>
</dbReference>
<keyword evidence="1" id="KW-0472">Membrane</keyword>
<dbReference type="InterPro" id="IPR009978">
    <property type="entry name" value="Na_H_antiport_3"/>
</dbReference>
<feature type="transmembrane region" description="Helical" evidence="1">
    <location>
        <begin position="130"/>
        <end position="154"/>
    </location>
</feature>
<keyword evidence="3" id="KW-1185">Reference proteome</keyword>
<reference evidence="2 3" key="1">
    <citation type="submission" date="2019-03" db="EMBL/GenBank/DDBJ databases">
        <title>Sapientia aquatica gen. nov., sp. nov., isolated from a crater lake.</title>
        <authorList>
            <person name="Felfoldi T."/>
            <person name="Szabo A."/>
            <person name="Toth E."/>
            <person name="Schumann P."/>
            <person name="Keki Z."/>
            <person name="Marialigeti K."/>
            <person name="Mathe I."/>
        </authorList>
    </citation>
    <scope>NUCLEOTIDE SEQUENCE [LARGE SCALE GENOMIC DNA]</scope>
    <source>
        <strain evidence="2 3">SA-152</strain>
    </source>
</reference>
<sequence>MPTLPITPFIQYAAAGIFALAVLHTFFTKHFQHLAHTDTRNAGLWHLLGEVEVVFGFWSFILLIVMALSSGSTLAIDYLESQNFTEPLFVFVILTIAATSPILSFVGNLVDRITAILPVPNGIGRYFLCLFFIPLLGSFITEPAAMTLSALLLRDLYFNQAVSSRFKYFTLAVLLVNISIGGVLTPYAAPPVLMVAEKWGWDLSFMSSVFGWKAAIAVFINALLVSLLFLKELNELAKNAPEQAPRNKMPLFLTAAHLLFLFLTVWFSHHPVVFIGSFLFFLGFTHAYPQHQDKLMLKEGLLVGFFLGGLVVLGGLQQWWLQPLISQMSSGTLFFGAIGLTALTDNAALTYLGSLVEGISDAAKYALVAGAVTGGGLTVIANAPNPAGFSILKECFDEQSISPLNVFLAALIPTIIAASCFALL</sequence>
<comment type="caution">
    <text evidence="2">The sequence shown here is derived from an EMBL/GenBank/DDBJ whole genome shotgun (WGS) entry which is preliminary data.</text>
</comment>
<feature type="transmembrane region" description="Helical" evidence="1">
    <location>
        <begin position="273"/>
        <end position="289"/>
    </location>
</feature>
<gene>
    <name evidence="2" type="ORF">E2I14_13115</name>
</gene>
<dbReference type="Pfam" id="PF07399">
    <property type="entry name" value="Na_H_antiport_3"/>
    <property type="match status" value="1"/>
</dbReference>
<evidence type="ECO:0000256" key="1">
    <source>
        <dbReference type="SAM" id="Phobius"/>
    </source>
</evidence>
<feature type="transmembrane region" description="Helical" evidence="1">
    <location>
        <begin position="251"/>
        <end position="267"/>
    </location>
</feature>
<keyword evidence="1" id="KW-1133">Transmembrane helix</keyword>
<protein>
    <recommendedName>
        <fullName evidence="4">Na+/H+ antiporter</fullName>
    </recommendedName>
</protein>
<keyword evidence="1" id="KW-0812">Transmembrane</keyword>
<feature type="transmembrane region" description="Helical" evidence="1">
    <location>
        <begin position="88"/>
        <end position="110"/>
    </location>
</feature>
<evidence type="ECO:0000313" key="3">
    <source>
        <dbReference type="Proteomes" id="UP000294829"/>
    </source>
</evidence>
<feature type="transmembrane region" description="Helical" evidence="1">
    <location>
        <begin position="55"/>
        <end position="76"/>
    </location>
</feature>
<feature type="transmembrane region" description="Helical" evidence="1">
    <location>
        <begin position="365"/>
        <end position="384"/>
    </location>
</feature>
<feature type="transmembrane region" description="Helical" evidence="1">
    <location>
        <begin position="9"/>
        <end position="27"/>
    </location>
</feature>
<feature type="transmembrane region" description="Helical" evidence="1">
    <location>
        <begin position="166"/>
        <end position="189"/>
    </location>
</feature>